<feature type="region of interest" description="Disordered" evidence="5">
    <location>
        <begin position="1190"/>
        <end position="1219"/>
    </location>
</feature>
<feature type="region of interest" description="Disordered" evidence="5">
    <location>
        <begin position="1060"/>
        <end position="1118"/>
    </location>
</feature>
<accession>A0A067T8F3</accession>
<dbReference type="SUPFAM" id="SSF57850">
    <property type="entry name" value="RING/U-box"/>
    <property type="match status" value="2"/>
</dbReference>
<evidence type="ECO:0000256" key="2">
    <source>
        <dbReference type="ARBA" id="ARBA00022771"/>
    </source>
</evidence>
<sequence>MSITFACYFPAEKSLFIPIRIRSDAWVMQLVDAIETELNGLGQVVSRKDLRLFKTDVSLEPEETLQSRALQWLHEQPADSQIKVMTKIGLAFPNGPHQSDDDLRLDIIVADAEVLDMVDGLGDPYYAYRKKVKNALNKCLNNRLSLPSPSDLVKDPRMLKKVFGGEEPDLHVGRPGGAPAAIFNPVLASLQQSFSDLEQVNVSEDEALRAANYIRSAAKFYDWEDLRQEAIKELVDAAIAQPGAWGRPVNMAPVNDIIPNACWWHDIFLILILELKNSLGLSGDALFQAVVDYIKMVSCDQYKPFREYCNFPMVLIGATANRLEISIAVCVGPIYVTKLLTLDLSLGFRASDNVIQLARVFKVLSRHRVELQSYYQNVKNSASPRLSCLFPNPTPIDPSKALPKLTYRQFLSRSGQPTPDFVDLGGCTTAMYIATLDDTNQEVIVKFTARYNEAAHRLLAEAKLAPKLYFCGRVVGDLYMIVMERVDGTSIWQLQQDKTPIPEIVLTKVEEAVGLLHQQDIVFGDLRPNNILYVPAPESHAVLVDFDWPGRDGEGKYPATLNRGADNKTWHNEVLAYGVMHKNHDLWQLEQLKVLSLKTFKFDAGSLFATIAYQMALALKSQTRASLNKTQLLPIIHSPHQVIFVNLAQAEFRWRFTKQCRFENVCPQADDYPPSHIEFPYNHTTILLSQGNRAKMATAGLFSMDFKETGYTMVIPDDDLARLMYYLHCVTVGVGLDVLQDDLVDFRNYNRLSQARITLVLKYAIEFSPDEFLNKLIFLDDEGEVVTGASPNKFVTISTACDIVSVQSNILIAGKVKDVTKVMFFKSSWLELYYTGPIARALLDSRHCAHCKGASGMCQCELCPRPSDANCQPLLDALIDALNSTTLSTPAQPAAPARTTTSHECVCDGCRKQYPEGARYRCEDCEDFDLCQDCYTAQRHDLTHRFMQIARPGSKPFHLYPRSPSRTGAPPPIPISRQPAMNPLATPTKSLNSHACNCDACGWQFIEGARYKCEVCADFDLCKECYVAKRHNLSHRFMQIDRPGSVPIHLSARALHVPAPAPAMPTRSRSPAPPPPPRSPAPPPRAVPPPRQRSPAPATRTAAPAPPPNPPSYATAMSHTATPDFYNTMKVTELKDFLKEHGVAYEDILDKETLCRRAWEAHCDSMSVSELNIYLANNNISTHDCRDIASRRDKAKQAFQSTPPPPPPTSSRKEDPAQFRDGDIVMLTGLSRAEMNGKQATVVQADCGGGRAEVNVEDLGRTFKVKHENLLPVSVEDEDDFLD</sequence>
<dbReference type="SMART" id="SM00291">
    <property type="entry name" value="ZnF_ZZ"/>
    <property type="match status" value="2"/>
</dbReference>
<evidence type="ECO:0000256" key="3">
    <source>
        <dbReference type="ARBA" id="ARBA00022833"/>
    </source>
</evidence>
<evidence type="ECO:0000256" key="1">
    <source>
        <dbReference type="ARBA" id="ARBA00022723"/>
    </source>
</evidence>
<dbReference type="InterPro" id="IPR000433">
    <property type="entry name" value="Znf_ZZ"/>
</dbReference>
<reference evidence="8" key="1">
    <citation type="journal article" date="2014" name="Proc. Natl. Acad. Sci. U.S.A.">
        <title>Extensive sampling of basidiomycete genomes demonstrates inadequacy of the white-rot/brown-rot paradigm for wood decay fungi.</title>
        <authorList>
            <person name="Riley R."/>
            <person name="Salamov A.A."/>
            <person name="Brown D.W."/>
            <person name="Nagy L.G."/>
            <person name="Floudas D."/>
            <person name="Held B.W."/>
            <person name="Levasseur A."/>
            <person name="Lombard V."/>
            <person name="Morin E."/>
            <person name="Otillar R."/>
            <person name="Lindquist E.A."/>
            <person name="Sun H."/>
            <person name="LaButti K.M."/>
            <person name="Schmutz J."/>
            <person name="Jabbour D."/>
            <person name="Luo H."/>
            <person name="Baker S.E."/>
            <person name="Pisabarro A.G."/>
            <person name="Walton J.D."/>
            <person name="Blanchette R.A."/>
            <person name="Henrissat B."/>
            <person name="Martin F."/>
            <person name="Cullen D."/>
            <person name="Hibbett D.S."/>
            <person name="Grigoriev I.V."/>
        </authorList>
    </citation>
    <scope>NUCLEOTIDE SEQUENCE [LARGE SCALE GENOMIC DNA]</scope>
    <source>
        <strain evidence="8">CBS 339.88</strain>
    </source>
</reference>
<evidence type="ECO:0000256" key="5">
    <source>
        <dbReference type="SAM" id="MobiDB-lite"/>
    </source>
</evidence>
<keyword evidence="3" id="KW-0862">Zinc</keyword>
<dbReference type="Pfam" id="PF00569">
    <property type="entry name" value="ZZ"/>
    <property type="match status" value="2"/>
</dbReference>
<feature type="domain" description="ZZ-type" evidence="6">
    <location>
        <begin position="902"/>
        <end position="954"/>
    </location>
</feature>
<evidence type="ECO:0000256" key="4">
    <source>
        <dbReference type="PROSITE-ProRule" id="PRU00228"/>
    </source>
</evidence>
<dbReference type="PROSITE" id="PS50135">
    <property type="entry name" value="ZF_ZZ_2"/>
    <property type="match status" value="2"/>
</dbReference>
<dbReference type="HOGENOM" id="CLU_262910_0_0_1"/>
<dbReference type="InterPro" id="IPR052260">
    <property type="entry name" value="Autophagy_Rcpt_SigReg"/>
</dbReference>
<name>A0A067T8F3_GALM3</name>
<evidence type="ECO:0000259" key="6">
    <source>
        <dbReference type="PROSITE" id="PS50135"/>
    </source>
</evidence>
<keyword evidence="2 4" id="KW-0863">Zinc-finger</keyword>
<feature type="compositionally biased region" description="Low complexity" evidence="5">
    <location>
        <begin position="1093"/>
        <end position="1103"/>
    </location>
</feature>
<dbReference type="InterPro" id="IPR043145">
    <property type="entry name" value="Znf_ZZ_sf"/>
</dbReference>
<gene>
    <name evidence="7" type="ORF">GALMADRAFT_210854</name>
</gene>
<feature type="compositionally biased region" description="Pro residues" evidence="5">
    <location>
        <begin position="1071"/>
        <end position="1092"/>
    </location>
</feature>
<dbReference type="PROSITE" id="PS01357">
    <property type="entry name" value="ZF_ZZ_1"/>
    <property type="match status" value="2"/>
</dbReference>
<proteinExistence type="predicted"/>
<dbReference type="Proteomes" id="UP000027222">
    <property type="component" value="Unassembled WGS sequence"/>
</dbReference>
<keyword evidence="1" id="KW-0479">Metal-binding</keyword>
<dbReference type="GO" id="GO:0008270">
    <property type="term" value="F:zinc ion binding"/>
    <property type="evidence" value="ECO:0007669"/>
    <property type="project" value="UniProtKB-KW"/>
</dbReference>
<evidence type="ECO:0000313" key="7">
    <source>
        <dbReference type="EMBL" id="KDR76199.1"/>
    </source>
</evidence>
<dbReference type="STRING" id="685588.A0A067T8F3"/>
<organism evidence="7 8">
    <name type="scientific">Galerina marginata (strain CBS 339.88)</name>
    <dbReference type="NCBI Taxonomy" id="685588"/>
    <lineage>
        <taxon>Eukaryota</taxon>
        <taxon>Fungi</taxon>
        <taxon>Dikarya</taxon>
        <taxon>Basidiomycota</taxon>
        <taxon>Agaricomycotina</taxon>
        <taxon>Agaricomycetes</taxon>
        <taxon>Agaricomycetidae</taxon>
        <taxon>Agaricales</taxon>
        <taxon>Agaricineae</taxon>
        <taxon>Strophariaceae</taxon>
        <taxon>Galerina</taxon>
    </lineage>
</organism>
<keyword evidence="8" id="KW-1185">Reference proteome</keyword>
<dbReference type="Gene3D" id="1.10.510.10">
    <property type="entry name" value="Transferase(Phosphotransferase) domain 1"/>
    <property type="match status" value="1"/>
</dbReference>
<dbReference type="EMBL" id="KL142379">
    <property type="protein sequence ID" value="KDR76199.1"/>
    <property type="molecule type" value="Genomic_DNA"/>
</dbReference>
<dbReference type="OrthoDB" id="3250441at2759"/>
<dbReference type="SUPFAM" id="SSF56112">
    <property type="entry name" value="Protein kinase-like (PK-like)"/>
    <property type="match status" value="1"/>
</dbReference>
<protein>
    <recommendedName>
        <fullName evidence="6">ZZ-type domain-containing protein</fullName>
    </recommendedName>
</protein>
<evidence type="ECO:0000313" key="8">
    <source>
        <dbReference type="Proteomes" id="UP000027222"/>
    </source>
</evidence>
<dbReference type="Gene3D" id="3.30.60.90">
    <property type="match status" value="2"/>
</dbReference>
<feature type="domain" description="ZZ-type" evidence="6">
    <location>
        <begin position="993"/>
        <end position="1045"/>
    </location>
</feature>
<dbReference type="PANTHER" id="PTHR15090:SF8">
    <property type="entry name" value="ZZ-TYPE ZINC FINGER-CONTAINING PROTEIN"/>
    <property type="match status" value="1"/>
</dbReference>
<dbReference type="PANTHER" id="PTHR15090">
    <property type="entry name" value="SEQUESTOSOME 1-RELATED"/>
    <property type="match status" value="1"/>
</dbReference>
<dbReference type="PRINTS" id="PR01217">
    <property type="entry name" value="PRICHEXTENSN"/>
</dbReference>
<dbReference type="InterPro" id="IPR011009">
    <property type="entry name" value="Kinase-like_dom_sf"/>
</dbReference>